<dbReference type="RefSeq" id="WP_338399419.1">
    <property type="nucleotide sequence ID" value="NZ_AP025299.1"/>
</dbReference>
<dbReference type="InterPro" id="IPR045829">
    <property type="entry name" value="PKD_6"/>
</dbReference>
<comment type="similarity">
    <text evidence="1">Belongs to the glycosyl hydrolase 16 family.</text>
</comment>
<dbReference type="InterPro" id="IPR013783">
    <property type="entry name" value="Ig-like_fold"/>
</dbReference>
<dbReference type="Pfam" id="PF19408">
    <property type="entry name" value="PKD_6"/>
    <property type="match status" value="1"/>
</dbReference>
<keyword evidence="2" id="KW-0732">Signal</keyword>
<dbReference type="Gene3D" id="2.60.120.200">
    <property type="match status" value="1"/>
</dbReference>
<evidence type="ECO:0000313" key="5">
    <source>
        <dbReference type="EMBL" id="BDD02240.1"/>
    </source>
</evidence>
<dbReference type="InterPro" id="IPR003961">
    <property type="entry name" value="FN3_dom"/>
</dbReference>
<dbReference type="InterPro" id="IPR050546">
    <property type="entry name" value="Glycosyl_Hydrlase_16"/>
</dbReference>
<proteinExistence type="inferred from homology"/>
<dbReference type="InterPro" id="IPR013320">
    <property type="entry name" value="ConA-like_dom_sf"/>
</dbReference>
<evidence type="ECO:0000259" key="3">
    <source>
        <dbReference type="PROSITE" id="PS50853"/>
    </source>
</evidence>
<dbReference type="EMBL" id="AP025299">
    <property type="protein sequence ID" value="BDD02240.1"/>
    <property type="molecule type" value="Genomic_DNA"/>
</dbReference>
<reference evidence="5 6" key="1">
    <citation type="submission" date="2021-12" db="EMBL/GenBank/DDBJ databases">
        <title>Genome sequencing of bacteria with rrn-lacking chromosome and rrn-plasmid.</title>
        <authorList>
            <person name="Anda M."/>
            <person name="Iwasaki W."/>
        </authorList>
    </citation>
    <scope>NUCLEOTIDE SEQUENCE [LARGE SCALE GENOMIC DNA]</scope>
    <source>
        <strain evidence="5 6">NBRC 101262</strain>
        <plasmid evidence="5 6">pPP7</plasmid>
    </source>
</reference>
<feature type="domain" description="GH16" evidence="4">
    <location>
        <begin position="31"/>
        <end position="259"/>
    </location>
</feature>
<evidence type="ECO:0000256" key="2">
    <source>
        <dbReference type="SAM" id="SignalP"/>
    </source>
</evidence>
<accession>A0ABN6LGK9</accession>
<gene>
    <name evidence="5" type="ORF">PEPS_45200</name>
</gene>
<evidence type="ECO:0008006" key="7">
    <source>
        <dbReference type="Google" id="ProtNLM"/>
    </source>
</evidence>
<evidence type="ECO:0000259" key="4">
    <source>
        <dbReference type="PROSITE" id="PS51762"/>
    </source>
</evidence>
<evidence type="ECO:0000256" key="1">
    <source>
        <dbReference type="ARBA" id="ARBA00006865"/>
    </source>
</evidence>
<feature type="domain" description="Fibronectin type-III" evidence="3">
    <location>
        <begin position="503"/>
        <end position="593"/>
    </location>
</feature>
<protein>
    <recommendedName>
        <fullName evidence="7">GH16 domain-containing protein</fullName>
    </recommendedName>
</protein>
<organism evidence="5 6">
    <name type="scientific">Persicobacter psychrovividus</name>
    <dbReference type="NCBI Taxonomy" id="387638"/>
    <lineage>
        <taxon>Bacteria</taxon>
        <taxon>Pseudomonadati</taxon>
        <taxon>Bacteroidota</taxon>
        <taxon>Cytophagia</taxon>
        <taxon>Cytophagales</taxon>
        <taxon>Persicobacteraceae</taxon>
        <taxon>Persicobacter</taxon>
    </lineage>
</organism>
<dbReference type="CDD" id="cd08023">
    <property type="entry name" value="GH16_laminarinase_like"/>
    <property type="match status" value="1"/>
</dbReference>
<feature type="signal peptide" evidence="2">
    <location>
        <begin position="1"/>
        <end position="19"/>
    </location>
</feature>
<dbReference type="PANTHER" id="PTHR10963:SF55">
    <property type="entry name" value="GLYCOSIDE HYDROLASE FAMILY 16 PROTEIN"/>
    <property type="match status" value="1"/>
</dbReference>
<dbReference type="SUPFAM" id="SSF49265">
    <property type="entry name" value="Fibronectin type III"/>
    <property type="match status" value="1"/>
</dbReference>
<dbReference type="InterPro" id="IPR026444">
    <property type="entry name" value="Secre_tail"/>
</dbReference>
<dbReference type="Proteomes" id="UP001354989">
    <property type="component" value="Plasmid pPP7"/>
</dbReference>
<dbReference type="InterPro" id="IPR036116">
    <property type="entry name" value="FN3_sf"/>
</dbReference>
<keyword evidence="5" id="KW-0614">Plasmid</keyword>
<dbReference type="PROSITE" id="PS51762">
    <property type="entry name" value="GH16_2"/>
    <property type="match status" value="1"/>
</dbReference>
<evidence type="ECO:0000313" key="6">
    <source>
        <dbReference type="Proteomes" id="UP001354989"/>
    </source>
</evidence>
<name>A0ABN6LGK9_9BACT</name>
<dbReference type="PROSITE" id="PS50853">
    <property type="entry name" value="FN3"/>
    <property type="match status" value="1"/>
</dbReference>
<feature type="chain" id="PRO_5045551994" description="GH16 domain-containing protein" evidence="2">
    <location>
        <begin position="20"/>
        <end position="676"/>
    </location>
</feature>
<dbReference type="PANTHER" id="PTHR10963">
    <property type="entry name" value="GLYCOSYL HYDROLASE-RELATED"/>
    <property type="match status" value="1"/>
</dbReference>
<dbReference type="Pfam" id="PF00722">
    <property type="entry name" value="Glyco_hydro_16"/>
    <property type="match status" value="1"/>
</dbReference>
<dbReference type="SUPFAM" id="SSF49899">
    <property type="entry name" value="Concanavalin A-like lectins/glucanases"/>
    <property type="match status" value="1"/>
</dbReference>
<dbReference type="NCBIfam" id="TIGR04183">
    <property type="entry name" value="Por_Secre_tail"/>
    <property type="match status" value="1"/>
</dbReference>
<sequence>MKKLFTLLFICCASQWASAQSDEFPQLLWADEFNGSGLPDADAWNYDLGDGGFGNNELQNYTNNLQNVKMEAGLLKITAKKESYGYSSARIKTQGQKNFTYGRVEVRAKLPKGRGTWPAIWMLGENISSVGWPACGEIDIMEYVGFEPGIVHSSTHTPSSYGATVNTQKYTLSTAESAFHNYILEWTETALKFYVDDELIYTYAPAVRNASTWPFDKPHFIILNLAIGGTWGGAQGVDDSIFPQQLLVDYVRVYGKVQAPEIQGATIIEAESEQTFTVATMDDADYEWVVPTGVEILQGQGTGTVQVKWHGESDVIKLKMTHDNEVYWSEHAVTVKKKPTGHVFDLSLNQWEVSDKHLGEIAVNATAEEATIDFDITQPSSIPYLDLTFNALFDLSEDALMSIDIATTDAPANMRIDWIDHSGQVFSNGEVFNTEQWAMDGQFHRLHHNYASLMAAHRNFDFTQVKGLRFYLNYGAFAEAKSGQIKVKGLKFEPAENLQLPAAVENSAVEELAGQGVLVSWLSVGDWVKGTKILRSRKGDNDAPMSIDLPTGQQSFLDEAVKNGKTYDYSIVQFNQLGEGEAVELQSITVEHMPLSSAISSDLKVYPNPCDQSLIIEGNWGGNQYEICNVLGKLQQSSTVPQNGEIFTGELTPGLYWLRLILQDGRVVYTKFLKRG</sequence>
<keyword evidence="6" id="KW-1185">Reference proteome</keyword>
<dbReference type="Gene3D" id="2.60.40.10">
    <property type="entry name" value="Immunoglobulins"/>
    <property type="match status" value="1"/>
</dbReference>
<dbReference type="InterPro" id="IPR000757">
    <property type="entry name" value="Beta-glucanase-like"/>
</dbReference>
<geneLocation type="plasmid" evidence="5 6">
    <name>pPP7</name>
</geneLocation>